<evidence type="ECO:0000256" key="5">
    <source>
        <dbReference type="PIRNR" id="PIRNR016021"/>
    </source>
</evidence>
<reference evidence="9" key="1">
    <citation type="journal article" date="2020" name="Nat. Commun.">
        <title>Genome sequence of the cluster root forming white lupin.</title>
        <authorList>
            <person name="Hufnagel B."/>
            <person name="Marques A."/>
            <person name="Soriano A."/>
            <person name="Marques L."/>
            <person name="Divol F."/>
            <person name="Doumas P."/>
            <person name="Sallet E."/>
            <person name="Mancinotti D."/>
            <person name="Carrere S."/>
            <person name="Marande W."/>
            <person name="Arribat S."/>
            <person name="Keller J."/>
            <person name="Huneau C."/>
            <person name="Blein T."/>
            <person name="Aime D."/>
            <person name="Laguerre M."/>
            <person name="Taylor J."/>
            <person name="Schubert V."/>
            <person name="Nelson M."/>
            <person name="Geu-Flores F."/>
            <person name="Crespi M."/>
            <person name="Gallardo-Guerrero K."/>
            <person name="Delaux P.-M."/>
            <person name="Salse J."/>
            <person name="Berges H."/>
            <person name="Guyot R."/>
            <person name="Gouzy J."/>
            <person name="Peret B."/>
        </authorList>
    </citation>
    <scope>NUCLEOTIDE SEQUENCE [LARGE SCALE GENOMIC DNA]</scope>
    <source>
        <strain evidence="9">cv. Amiga</strain>
    </source>
</reference>
<dbReference type="PANTHER" id="PTHR31100">
    <property type="entry name" value="AT-HOOK MOTIF NUCLEAR-LOCALIZED PROTEIN 15"/>
    <property type="match status" value="1"/>
</dbReference>
<dbReference type="InterPro" id="IPR014476">
    <property type="entry name" value="AHL15-29"/>
</dbReference>
<dbReference type="PANTHER" id="PTHR31100:SF69">
    <property type="entry name" value="AT-HOOK MOTIF NUCLEAR-LOCALIZED PROTEIN 17-RELATED"/>
    <property type="match status" value="1"/>
</dbReference>
<keyword evidence="4 5" id="KW-0539">Nucleus</keyword>
<dbReference type="InterPro" id="IPR005175">
    <property type="entry name" value="PPC_dom"/>
</dbReference>
<keyword evidence="3 5" id="KW-0804">Transcription</keyword>
<evidence type="ECO:0000313" key="8">
    <source>
        <dbReference type="EMBL" id="KAE9595981.1"/>
    </source>
</evidence>
<feature type="region of interest" description="Disordered" evidence="6">
    <location>
        <begin position="21"/>
        <end position="86"/>
    </location>
</feature>
<dbReference type="Gene3D" id="3.30.1330.80">
    <property type="entry name" value="Hypothetical protein, similar to alpha- acetolactate decarboxylase, domain 2"/>
    <property type="match status" value="1"/>
</dbReference>
<feature type="transmembrane region" description="Helical" evidence="7">
    <location>
        <begin position="186"/>
        <end position="208"/>
    </location>
</feature>
<evidence type="ECO:0000256" key="1">
    <source>
        <dbReference type="ARBA" id="ARBA00023015"/>
    </source>
</evidence>
<dbReference type="EMBL" id="WOCE01000017">
    <property type="protein sequence ID" value="KAE9595981.1"/>
    <property type="molecule type" value="Genomic_DNA"/>
</dbReference>
<accession>A0A6A4P3F6</accession>
<comment type="function">
    <text evidence="5">Transcription factor that specifically binds AT-rich DNA sequences related to the nuclear matrix attachment regions (MARs).</text>
</comment>
<dbReference type="GO" id="GO:0003700">
    <property type="term" value="F:DNA-binding transcription factor activity"/>
    <property type="evidence" value="ECO:0007669"/>
    <property type="project" value="TreeGrafter"/>
</dbReference>
<comment type="caution">
    <text evidence="8">The sequence shown here is derived from an EMBL/GenBank/DDBJ whole genome shotgun (WGS) entry which is preliminary data.</text>
</comment>
<dbReference type="Proteomes" id="UP000447434">
    <property type="component" value="Chromosome 17"/>
</dbReference>
<evidence type="ECO:0000313" key="9">
    <source>
        <dbReference type="Proteomes" id="UP000447434"/>
    </source>
</evidence>
<keyword evidence="7" id="KW-0812">Transmembrane</keyword>
<evidence type="ECO:0000256" key="3">
    <source>
        <dbReference type="ARBA" id="ARBA00023163"/>
    </source>
</evidence>
<evidence type="ECO:0000256" key="4">
    <source>
        <dbReference type="ARBA" id="ARBA00023242"/>
    </source>
</evidence>
<keyword evidence="1 5" id="KW-0805">Transcription regulation</keyword>
<sequence>MAENFEIPDMFSKLLHHQQQQYHSLSNTHPFQFSNTSEDDDSHSSGGPTPFTAQKPVSDGATIEVARKPRGRPPGSKNKPKSPIVLIKEPEPVTSPYILELPNGSDVVESLRLFSIRNNTGLCVLKCNGTVVNVTLRQPSSDASGIPVNFEGCFEIISLSAIIFPHSSPVVPNAFSITLAGRDGRIAGGFVVGRLIAAGTVFVVAASFNNRSYHRLPLEEEVRHDNSVSGVVDMQSPPVYDGGESSHEQHMYNYHLPSEMNWAPMARAPLPPPPF</sequence>
<keyword evidence="7" id="KW-0472">Membrane</keyword>
<evidence type="ECO:0000256" key="7">
    <source>
        <dbReference type="SAM" id="Phobius"/>
    </source>
</evidence>
<dbReference type="SUPFAM" id="SSF117856">
    <property type="entry name" value="AF0104/ALDC/Ptd012-like"/>
    <property type="match status" value="1"/>
</dbReference>
<keyword evidence="2 5" id="KW-0238">DNA-binding</keyword>
<evidence type="ECO:0000256" key="2">
    <source>
        <dbReference type="ARBA" id="ARBA00023125"/>
    </source>
</evidence>
<dbReference type="OrthoDB" id="782346at2759"/>
<proteinExistence type="predicted"/>
<gene>
    <name evidence="8" type="ORF">Lalb_Chr17g0344481</name>
</gene>
<evidence type="ECO:0000256" key="6">
    <source>
        <dbReference type="SAM" id="MobiDB-lite"/>
    </source>
</evidence>
<comment type="subcellular location">
    <subcellularLocation>
        <location evidence="5">Nucleus</location>
    </subcellularLocation>
</comment>
<keyword evidence="9" id="KW-1185">Reference proteome</keyword>
<dbReference type="GO" id="GO:0003680">
    <property type="term" value="F:minor groove of adenine-thymine-rich DNA binding"/>
    <property type="evidence" value="ECO:0007669"/>
    <property type="project" value="UniProtKB-UniRule"/>
</dbReference>
<feature type="compositionally biased region" description="Polar residues" evidence="6">
    <location>
        <begin position="27"/>
        <end position="36"/>
    </location>
</feature>
<dbReference type="GO" id="GO:0005634">
    <property type="term" value="C:nucleus"/>
    <property type="evidence" value="ECO:0007669"/>
    <property type="project" value="UniProtKB-SubCell"/>
</dbReference>
<organism evidence="8 9">
    <name type="scientific">Lupinus albus</name>
    <name type="common">White lupine</name>
    <name type="synonym">Lupinus termis</name>
    <dbReference type="NCBI Taxonomy" id="3870"/>
    <lineage>
        <taxon>Eukaryota</taxon>
        <taxon>Viridiplantae</taxon>
        <taxon>Streptophyta</taxon>
        <taxon>Embryophyta</taxon>
        <taxon>Tracheophyta</taxon>
        <taxon>Spermatophyta</taxon>
        <taxon>Magnoliopsida</taxon>
        <taxon>eudicotyledons</taxon>
        <taxon>Gunneridae</taxon>
        <taxon>Pentapetalae</taxon>
        <taxon>rosids</taxon>
        <taxon>fabids</taxon>
        <taxon>Fabales</taxon>
        <taxon>Fabaceae</taxon>
        <taxon>Papilionoideae</taxon>
        <taxon>50 kb inversion clade</taxon>
        <taxon>genistoids sensu lato</taxon>
        <taxon>core genistoids</taxon>
        <taxon>Genisteae</taxon>
        <taxon>Lupinus</taxon>
    </lineage>
</organism>
<dbReference type="AlphaFoldDB" id="A0A6A4P3F6"/>
<dbReference type="PIRSF" id="PIRSF016021">
    <property type="entry name" value="ESCAROLA"/>
    <property type="match status" value="1"/>
</dbReference>
<dbReference type="CDD" id="cd11378">
    <property type="entry name" value="DUF296"/>
    <property type="match status" value="1"/>
</dbReference>
<dbReference type="Pfam" id="PF03479">
    <property type="entry name" value="PCC"/>
    <property type="match status" value="1"/>
</dbReference>
<name>A0A6A4P3F6_LUPAL</name>
<keyword evidence="7" id="KW-1133">Transmembrane helix</keyword>
<dbReference type="PROSITE" id="PS51742">
    <property type="entry name" value="PPC"/>
    <property type="match status" value="1"/>
</dbReference>
<protein>
    <recommendedName>
        <fullName evidence="5">AT-hook motif nuclear-localized protein</fullName>
    </recommendedName>
</protein>